<gene>
    <name evidence="2" type="ORF">HD556DRAFT_1309341</name>
</gene>
<dbReference type="OrthoDB" id="2692005at2759"/>
<accession>A0A9P7AM78</accession>
<feature type="region of interest" description="Disordered" evidence="1">
    <location>
        <begin position="329"/>
        <end position="382"/>
    </location>
</feature>
<comment type="caution">
    <text evidence="2">The sequence shown here is derived from an EMBL/GenBank/DDBJ whole genome shotgun (WGS) entry which is preliminary data.</text>
</comment>
<dbReference type="GeneID" id="64594030"/>
<protein>
    <submittedName>
        <fullName evidence="2">Uncharacterized protein</fullName>
    </submittedName>
</protein>
<organism evidence="2 3">
    <name type="scientific">Suillus plorans</name>
    <dbReference type="NCBI Taxonomy" id="116603"/>
    <lineage>
        <taxon>Eukaryota</taxon>
        <taxon>Fungi</taxon>
        <taxon>Dikarya</taxon>
        <taxon>Basidiomycota</taxon>
        <taxon>Agaricomycotina</taxon>
        <taxon>Agaricomycetes</taxon>
        <taxon>Agaricomycetidae</taxon>
        <taxon>Boletales</taxon>
        <taxon>Suillineae</taxon>
        <taxon>Suillaceae</taxon>
        <taxon>Suillus</taxon>
    </lineage>
</organism>
<name>A0A9P7AM78_9AGAM</name>
<evidence type="ECO:0000313" key="3">
    <source>
        <dbReference type="Proteomes" id="UP000719766"/>
    </source>
</evidence>
<dbReference type="Proteomes" id="UP000719766">
    <property type="component" value="Unassembled WGS sequence"/>
</dbReference>
<dbReference type="AlphaFoldDB" id="A0A9P7AM78"/>
<dbReference type="EMBL" id="JABBWE010000037">
    <property type="protein sequence ID" value="KAG1792265.1"/>
    <property type="molecule type" value="Genomic_DNA"/>
</dbReference>
<dbReference type="RefSeq" id="XP_041158902.1">
    <property type="nucleotide sequence ID" value="XM_041300266.1"/>
</dbReference>
<evidence type="ECO:0000313" key="2">
    <source>
        <dbReference type="EMBL" id="KAG1792265.1"/>
    </source>
</evidence>
<keyword evidence="3" id="KW-1185">Reference proteome</keyword>
<proteinExistence type="predicted"/>
<sequence length="382" mass="43021">MPARVASADSSPCRTPLVSTQCKRHETRGSSINTQATPALAQSKRKFDLKITMLPNTQPGNMTSQEASLKTSFPVVEDEQEKKLVEVALSTAADPSHDLTFQGQPISPSMGVVMRYLTQSAPEQNCREFSGVRAEDFELIQRVIESGRLSAKPRRASRFSEFANFELTYDYNDLLLIVEMPTSLHEEPFDYLKEVFTLAIANLPYNRAVVRPRIHMNYRGSRSTPNQIGQPVMVADHNWCEVDSVQFFVWARDPSSDTPINVDDHDPQRMAYGTLMPYLEYGRCHRHVEFANITLPVYWDLAASGISSAVNTTAHQRYVDWFTRPRASVPEEQREPMRTRSRARGTHPTMRKLASSSSRKSKGKSIGVSKRAKASTSSMGDR</sequence>
<evidence type="ECO:0000256" key="1">
    <source>
        <dbReference type="SAM" id="MobiDB-lite"/>
    </source>
</evidence>
<feature type="compositionally biased region" description="Basic and acidic residues" evidence="1">
    <location>
        <begin position="329"/>
        <end position="338"/>
    </location>
</feature>
<reference evidence="2" key="1">
    <citation type="journal article" date="2020" name="New Phytol.">
        <title>Comparative genomics reveals dynamic genome evolution in host specialist ectomycorrhizal fungi.</title>
        <authorList>
            <person name="Lofgren L.A."/>
            <person name="Nguyen N.H."/>
            <person name="Vilgalys R."/>
            <person name="Ruytinx J."/>
            <person name="Liao H.L."/>
            <person name="Branco S."/>
            <person name="Kuo A."/>
            <person name="LaButti K."/>
            <person name="Lipzen A."/>
            <person name="Andreopoulos W."/>
            <person name="Pangilinan J."/>
            <person name="Riley R."/>
            <person name="Hundley H."/>
            <person name="Na H."/>
            <person name="Barry K."/>
            <person name="Grigoriev I.V."/>
            <person name="Stajich J.E."/>
            <person name="Kennedy P.G."/>
        </authorList>
    </citation>
    <scope>NUCLEOTIDE SEQUENCE</scope>
    <source>
        <strain evidence="2">S12</strain>
    </source>
</reference>